<dbReference type="SUPFAM" id="SSF51735">
    <property type="entry name" value="NAD(P)-binding Rossmann-fold domains"/>
    <property type="match status" value="1"/>
</dbReference>
<dbReference type="NCBIfam" id="NF047420">
    <property type="entry name" value="EF_P_mod_YmfI"/>
    <property type="match status" value="1"/>
</dbReference>
<dbReference type="Pfam" id="PF13561">
    <property type="entry name" value="adh_short_C2"/>
    <property type="match status" value="1"/>
</dbReference>
<gene>
    <name evidence="3" type="primary">fabG</name>
    <name evidence="3" type="ORF">H9X81_08505</name>
</gene>
<dbReference type="PROSITE" id="PS51257">
    <property type="entry name" value="PROKAR_LIPOPROTEIN"/>
    <property type="match status" value="1"/>
</dbReference>
<name>A0ABS2GMN4_9FIRM</name>
<keyword evidence="4" id="KW-1185">Reference proteome</keyword>
<evidence type="ECO:0000256" key="2">
    <source>
        <dbReference type="ARBA" id="ARBA00023221"/>
    </source>
</evidence>
<accession>A0ABS2GMN4</accession>
<protein>
    <submittedName>
        <fullName evidence="3">3-oxoacyl-ACP reductase FabG</fullName>
    </submittedName>
</protein>
<dbReference type="RefSeq" id="WP_177503263.1">
    <property type="nucleotide sequence ID" value="NZ_JACSNR010000008.1"/>
</dbReference>
<sequence>MKNKTVLVTGAATGIGRSTAELFAAMGYQVAIGCNHSFAEGLQFARALSEMGMSTMAVKADLSQPDQVDAMFRQIESVWGGVDILINNAGIAQQKLFTDITNEDWNAMVGVNLSGVFYCCRAALPYMIRQKAGSIVNVSSMWGICGASCEVHYSAVKAGVIGLTKALAKEVGPSGIRVNCIAPGAIATRMNDNLDEEAVALLREETPLGRMGTPEEIAKAIAFLALEDSAFTTGQVLSPNGGLVI</sequence>
<dbReference type="InterPro" id="IPR036291">
    <property type="entry name" value="NAD(P)-bd_dom_sf"/>
</dbReference>
<comment type="similarity">
    <text evidence="1">Belongs to the short-chain dehydrogenases/reductases (SDR) family.</text>
</comment>
<dbReference type="Proteomes" id="UP000724149">
    <property type="component" value="Unassembled WGS sequence"/>
</dbReference>
<dbReference type="EMBL" id="JACSNR010000008">
    <property type="protein sequence ID" value="MBM6923727.1"/>
    <property type="molecule type" value="Genomic_DNA"/>
</dbReference>
<dbReference type="PRINTS" id="PR00080">
    <property type="entry name" value="SDRFAMILY"/>
</dbReference>
<dbReference type="Gene3D" id="3.40.50.720">
    <property type="entry name" value="NAD(P)-binding Rossmann-like Domain"/>
    <property type="match status" value="1"/>
</dbReference>
<keyword evidence="2" id="KW-0443">Lipid metabolism</keyword>
<comment type="caution">
    <text evidence="3">The sequence shown here is derived from an EMBL/GenBank/DDBJ whole genome shotgun (WGS) entry which is preliminary data.</text>
</comment>
<evidence type="ECO:0000313" key="4">
    <source>
        <dbReference type="Proteomes" id="UP000724149"/>
    </source>
</evidence>
<dbReference type="PRINTS" id="PR00081">
    <property type="entry name" value="GDHRDH"/>
</dbReference>
<evidence type="ECO:0000256" key="1">
    <source>
        <dbReference type="ARBA" id="ARBA00006484"/>
    </source>
</evidence>
<dbReference type="InterPro" id="IPR002347">
    <property type="entry name" value="SDR_fam"/>
</dbReference>
<dbReference type="NCBIfam" id="NF009466">
    <property type="entry name" value="PRK12826.1-2"/>
    <property type="match status" value="1"/>
</dbReference>
<keyword evidence="2" id="KW-0753">Steroid metabolism</keyword>
<dbReference type="PANTHER" id="PTHR42879">
    <property type="entry name" value="3-OXOACYL-(ACYL-CARRIER-PROTEIN) REDUCTASE"/>
    <property type="match status" value="1"/>
</dbReference>
<reference evidence="3 4" key="1">
    <citation type="journal article" date="2021" name="Sci. Rep.">
        <title>The distribution of antibiotic resistance genes in chicken gut microbiota commensals.</title>
        <authorList>
            <person name="Juricova H."/>
            <person name="Matiasovicova J."/>
            <person name="Kubasova T."/>
            <person name="Cejkova D."/>
            <person name="Rychlik I."/>
        </authorList>
    </citation>
    <scope>NUCLEOTIDE SEQUENCE [LARGE SCALE GENOMIC DNA]</scope>
    <source>
        <strain evidence="3 4">An564</strain>
    </source>
</reference>
<dbReference type="InterPro" id="IPR050259">
    <property type="entry name" value="SDR"/>
</dbReference>
<organism evidence="3 4">
    <name type="scientific">Hydrogenoanaerobacterium saccharovorans</name>
    <dbReference type="NCBI Taxonomy" id="474960"/>
    <lineage>
        <taxon>Bacteria</taxon>
        <taxon>Bacillati</taxon>
        <taxon>Bacillota</taxon>
        <taxon>Clostridia</taxon>
        <taxon>Eubacteriales</taxon>
        <taxon>Oscillospiraceae</taxon>
        <taxon>Hydrogenoanaerobacterium</taxon>
    </lineage>
</organism>
<proteinExistence type="inferred from homology"/>
<evidence type="ECO:0000313" key="3">
    <source>
        <dbReference type="EMBL" id="MBM6923727.1"/>
    </source>
</evidence>
<dbReference type="PANTHER" id="PTHR42879:SF2">
    <property type="entry name" value="3-OXOACYL-[ACYL-CARRIER-PROTEIN] REDUCTASE FABG"/>
    <property type="match status" value="1"/>
</dbReference>